<feature type="transmembrane region" description="Helical" evidence="1">
    <location>
        <begin position="64"/>
        <end position="85"/>
    </location>
</feature>
<feature type="transmembrane region" description="Helical" evidence="1">
    <location>
        <begin position="91"/>
        <end position="108"/>
    </location>
</feature>
<dbReference type="EMBL" id="JBHSNQ010000160">
    <property type="protein sequence ID" value="MFC5542445.1"/>
    <property type="molecule type" value="Genomic_DNA"/>
</dbReference>
<sequence length="115" mass="13110">MNLYFLFLIIALILTVLSKVFQFVFHSKIGDFIVIPAAISFVLAVLFSINKFNILFETDRHDAIIIALWACLAIVMFQLALMLLIGYHNKWGFGFIALFIICLGIFLFKMAGMLK</sequence>
<comment type="caution">
    <text evidence="2">The sequence shown here is derived from an EMBL/GenBank/DDBJ whole genome shotgun (WGS) entry which is preliminary data.</text>
</comment>
<protein>
    <recommendedName>
        <fullName evidence="4">DUF3147 family protein</fullName>
    </recommendedName>
</protein>
<evidence type="ECO:0000313" key="2">
    <source>
        <dbReference type="EMBL" id="MFC5542445.1"/>
    </source>
</evidence>
<reference evidence="3" key="1">
    <citation type="journal article" date="2019" name="Int. J. Syst. Evol. Microbiol.">
        <title>The Global Catalogue of Microorganisms (GCM) 10K type strain sequencing project: providing services to taxonomists for standard genome sequencing and annotation.</title>
        <authorList>
            <consortium name="The Broad Institute Genomics Platform"/>
            <consortium name="The Broad Institute Genome Sequencing Center for Infectious Disease"/>
            <person name="Wu L."/>
            <person name="Ma J."/>
        </authorList>
    </citation>
    <scope>NUCLEOTIDE SEQUENCE [LARGE SCALE GENOMIC DNA]</scope>
    <source>
        <strain evidence="3">CCUG 56331</strain>
    </source>
</reference>
<keyword evidence="1" id="KW-0812">Transmembrane</keyword>
<dbReference type="RefSeq" id="WP_342468391.1">
    <property type="nucleotide sequence ID" value="NZ_JBHSNQ010000160.1"/>
</dbReference>
<keyword evidence="3" id="KW-1185">Reference proteome</keyword>
<feature type="transmembrane region" description="Helical" evidence="1">
    <location>
        <begin position="32"/>
        <end position="52"/>
    </location>
</feature>
<name>A0ABW0RGG8_9BACL</name>
<evidence type="ECO:0000313" key="3">
    <source>
        <dbReference type="Proteomes" id="UP001595978"/>
    </source>
</evidence>
<gene>
    <name evidence="2" type="ORF">ACFPOH_12095</name>
</gene>
<organism evidence="2 3">
    <name type="scientific">Ureibacillus suwonensis</name>
    <dbReference type="NCBI Taxonomy" id="313007"/>
    <lineage>
        <taxon>Bacteria</taxon>
        <taxon>Bacillati</taxon>
        <taxon>Bacillota</taxon>
        <taxon>Bacilli</taxon>
        <taxon>Bacillales</taxon>
        <taxon>Caryophanaceae</taxon>
        <taxon>Ureibacillus</taxon>
    </lineage>
</organism>
<keyword evidence="1" id="KW-1133">Transmembrane helix</keyword>
<evidence type="ECO:0008006" key="4">
    <source>
        <dbReference type="Google" id="ProtNLM"/>
    </source>
</evidence>
<keyword evidence="1" id="KW-0472">Membrane</keyword>
<dbReference type="Proteomes" id="UP001595978">
    <property type="component" value="Unassembled WGS sequence"/>
</dbReference>
<proteinExistence type="predicted"/>
<accession>A0ABW0RGG8</accession>
<evidence type="ECO:0000256" key="1">
    <source>
        <dbReference type="SAM" id="Phobius"/>
    </source>
</evidence>